<comment type="similarity">
    <text evidence="1">Belongs to the peptidase C14B family.</text>
</comment>
<dbReference type="InterPro" id="IPR011600">
    <property type="entry name" value="Pept_C14_caspase"/>
</dbReference>
<organism evidence="5 6">
    <name type="scientific">Rhodofomes roseus</name>
    <dbReference type="NCBI Taxonomy" id="34475"/>
    <lineage>
        <taxon>Eukaryota</taxon>
        <taxon>Fungi</taxon>
        <taxon>Dikarya</taxon>
        <taxon>Basidiomycota</taxon>
        <taxon>Agaricomycotina</taxon>
        <taxon>Agaricomycetes</taxon>
        <taxon>Polyporales</taxon>
        <taxon>Rhodofomes</taxon>
    </lineage>
</organism>
<proteinExistence type="inferred from homology"/>
<keyword evidence="2" id="KW-0053">Apoptosis</keyword>
<evidence type="ECO:0000313" key="5">
    <source>
        <dbReference type="EMBL" id="KAH9841819.1"/>
    </source>
</evidence>
<sequence>MDSISSPPLREATVGAVSAPRPCRLFALLIGVDRYEDPYGLHGAVNDAKLLAKYFKDTFSACSIELLLDSDATKARITMTLDSFFMENDDIATGDLMVLYFACNGSEAQSREGRDILVPMVCPFDFVGANPGATGLSVQELTRWLGALAKKRGNNIVLILDCCYTKTTTSKGGARVRCILPHANAESLNERYRGGLELEIDPTSSHVFLGACRATEQAEECVTTLPGSPAHGAFTLSLIDLLVATGAHTTYKALIYKIRAMSPDQHPCCIGLHRDRYVWGSACPESSSDALYDVRKVDAEFYVSCRHLHGVVLGSAFDIISEHSPDIRYGEVVVVDFRADREDEFCVCKARLHDFAIPPSGTIARLQAEQQYKPKVFTADQMAPRFLTGLPLVSNTIIAQGTLAASDISVALTRFSRVNITRHDPFFLRYGNTVVTVEWTDPESMASVLGDIARFTYYLYLVPHLAPDWNVEVKLQRHCYAPEIMGPSVWKVSEPKNYFTGPWEIVQAGVPSVTLAVTEARFEYGPDLYAVEIENRSAVDLYLWAYVFDPEEYSIKKCYEGPESENDDPPFPGLQSYDGARRQFRRQGVHNPALEPIMLGIHGRNRQQTYFLKIFAATCPADMKGIKQESIQSVHRCFPPDRTRGEDAIPSNTTRHAGRFPIADQWKCWLYALTVEKKRRMRSAQPQENHS</sequence>
<dbReference type="SUPFAM" id="SSF52129">
    <property type="entry name" value="Caspase-like"/>
    <property type="match status" value="1"/>
</dbReference>
<name>A0ABQ8KTD7_9APHY</name>
<dbReference type="GeneID" id="72003418"/>
<keyword evidence="3" id="KW-0788">Thiol protease</keyword>
<dbReference type="PANTHER" id="PTHR48104:SF30">
    <property type="entry name" value="METACASPASE-1"/>
    <property type="match status" value="1"/>
</dbReference>
<dbReference type="RefSeq" id="XP_047783118.1">
    <property type="nucleotide sequence ID" value="XM_047922686.1"/>
</dbReference>
<keyword evidence="3" id="KW-0645">Protease</keyword>
<evidence type="ECO:0000259" key="4">
    <source>
        <dbReference type="Pfam" id="PF00656"/>
    </source>
</evidence>
<evidence type="ECO:0000313" key="6">
    <source>
        <dbReference type="Proteomes" id="UP000814176"/>
    </source>
</evidence>
<evidence type="ECO:0000256" key="1">
    <source>
        <dbReference type="ARBA" id="ARBA00009005"/>
    </source>
</evidence>
<gene>
    <name evidence="5" type="ORF">C8Q71DRAFT_738932</name>
</gene>
<accession>A0ABQ8KTD7</accession>
<dbReference type="Gene3D" id="3.40.50.1460">
    <property type="match status" value="1"/>
</dbReference>
<dbReference type="InterPro" id="IPR029030">
    <property type="entry name" value="Caspase-like_dom_sf"/>
</dbReference>
<dbReference type="InterPro" id="IPR050452">
    <property type="entry name" value="Metacaspase"/>
</dbReference>
<feature type="domain" description="Peptidase C14 caspase" evidence="4">
    <location>
        <begin position="26"/>
        <end position="261"/>
    </location>
</feature>
<reference evidence="5 6" key="1">
    <citation type="journal article" date="2021" name="Environ. Microbiol.">
        <title>Gene family expansions and transcriptome signatures uncover fungal adaptations to wood decay.</title>
        <authorList>
            <person name="Hage H."/>
            <person name="Miyauchi S."/>
            <person name="Viragh M."/>
            <person name="Drula E."/>
            <person name="Min B."/>
            <person name="Chaduli D."/>
            <person name="Navarro D."/>
            <person name="Favel A."/>
            <person name="Norest M."/>
            <person name="Lesage-Meessen L."/>
            <person name="Balint B."/>
            <person name="Merenyi Z."/>
            <person name="de Eugenio L."/>
            <person name="Morin E."/>
            <person name="Martinez A.T."/>
            <person name="Baldrian P."/>
            <person name="Stursova M."/>
            <person name="Martinez M.J."/>
            <person name="Novotny C."/>
            <person name="Magnuson J.K."/>
            <person name="Spatafora J.W."/>
            <person name="Maurice S."/>
            <person name="Pangilinan J."/>
            <person name="Andreopoulos W."/>
            <person name="LaButti K."/>
            <person name="Hundley H."/>
            <person name="Na H."/>
            <person name="Kuo A."/>
            <person name="Barry K."/>
            <person name="Lipzen A."/>
            <person name="Henrissat B."/>
            <person name="Riley R."/>
            <person name="Ahrendt S."/>
            <person name="Nagy L.G."/>
            <person name="Grigoriev I.V."/>
            <person name="Martin F."/>
            <person name="Rosso M.N."/>
        </authorList>
    </citation>
    <scope>NUCLEOTIDE SEQUENCE [LARGE SCALE GENOMIC DNA]</scope>
    <source>
        <strain evidence="5 6">CIRM-BRFM 1785</strain>
    </source>
</reference>
<dbReference type="EMBL" id="JADCUA010000003">
    <property type="protein sequence ID" value="KAH9841819.1"/>
    <property type="molecule type" value="Genomic_DNA"/>
</dbReference>
<comment type="caution">
    <text evidence="5">The sequence shown here is derived from an EMBL/GenBank/DDBJ whole genome shotgun (WGS) entry which is preliminary data.</text>
</comment>
<keyword evidence="6" id="KW-1185">Reference proteome</keyword>
<protein>
    <recommendedName>
        <fullName evidence="4">Peptidase C14 caspase domain-containing protein</fullName>
    </recommendedName>
</protein>
<evidence type="ECO:0000256" key="3">
    <source>
        <dbReference type="ARBA" id="ARBA00022807"/>
    </source>
</evidence>
<dbReference type="Proteomes" id="UP000814176">
    <property type="component" value="Unassembled WGS sequence"/>
</dbReference>
<evidence type="ECO:0000256" key="2">
    <source>
        <dbReference type="ARBA" id="ARBA00022703"/>
    </source>
</evidence>
<keyword evidence="3" id="KW-0378">Hydrolase</keyword>
<dbReference type="Pfam" id="PF00656">
    <property type="entry name" value="Peptidase_C14"/>
    <property type="match status" value="1"/>
</dbReference>
<dbReference type="PANTHER" id="PTHR48104">
    <property type="entry name" value="METACASPASE-4"/>
    <property type="match status" value="1"/>
</dbReference>